<dbReference type="SUPFAM" id="SSF52540">
    <property type="entry name" value="P-loop containing nucleoside triphosphate hydrolases"/>
    <property type="match status" value="1"/>
</dbReference>
<accession>A0A2T4JE19</accession>
<comment type="similarity">
    <text evidence="1">Belongs to the ABC transporter superfamily.</text>
</comment>
<dbReference type="InterPro" id="IPR050319">
    <property type="entry name" value="ABC_transp_ATP-bind"/>
</dbReference>
<keyword evidence="4 6" id="KW-0067">ATP-binding</keyword>
<dbReference type="InterPro" id="IPR017871">
    <property type="entry name" value="ABC_transporter-like_CS"/>
</dbReference>
<evidence type="ECO:0000259" key="5">
    <source>
        <dbReference type="PROSITE" id="PS50893"/>
    </source>
</evidence>
<gene>
    <name evidence="6" type="ORF">C5F44_03730</name>
</gene>
<proteinExistence type="inferred from homology"/>
<dbReference type="AlphaFoldDB" id="A0A2T4JE19"/>
<keyword evidence="3" id="KW-0547">Nucleotide-binding</keyword>
<evidence type="ECO:0000256" key="2">
    <source>
        <dbReference type="ARBA" id="ARBA00022448"/>
    </source>
</evidence>
<evidence type="ECO:0000256" key="4">
    <source>
        <dbReference type="ARBA" id="ARBA00022840"/>
    </source>
</evidence>
<comment type="caution">
    <text evidence="6">The sequence shown here is derived from an EMBL/GenBank/DDBJ whole genome shotgun (WGS) entry which is preliminary data.</text>
</comment>
<reference evidence="6 7" key="1">
    <citation type="submission" date="2018-03" db="EMBL/GenBank/DDBJ databases">
        <title>Rhodobacter blasticus.</title>
        <authorList>
            <person name="Meyer T.E."/>
            <person name="Miller S."/>
            <person name="Lodha T."/>
            <person name="Gandham S."/>
            <person name="Chintalapati S."/>
            <person name="Chintalapati V.R."/>
        </authorList>
    </citation>
    <scope>NUCLEOTIDE SEQUENCE [LARGE SCALE GENOMIC DNA]</scope>
    <source>
        <strain evidence="6 7">DSM 2131</strain>
    </source>
</reference>
<evidence type="ECO:0000256" key="3">
    <source>
        <dbReference type="ARBA" id="ARBA00022741"/>
    </source>
</evidence>
<dbReference type="InterPro" id="IPR003593">
    <property type="entry name" value="AAA+_ATPase"/>
</dbReference>
<dbReference type="GO" id="GO:0055085">
    <property type="term" value="P:transmembrane transport"/>
    <property type="evidence" value="ECO:0007669"/>
    <property type="project" value="UniProtKB-ARBA"/>
</dbReference>
<dbReference type="SMART" id="SM00382">
    <property type="entry name" value="AAA"/>
    <property type="match status" value="1"/>
</dbReference>
<organism evidence="6 7">
    <name type="scientific">Fuscovulum blasticum DSM 2131</name>
    <dbReference type="NCBI Taxonomy" id="1188250"/>
    <lineage>
        <taxon>Bacteria</taxon>
        <taxon>Pseudomonadati</taxon>
        <taxon>Pseudomonadota</taxon>
        <taxon>Alphaproteobacteria</taxon>
        <taxon>Rhodobacterales</taxon>
        <taxon>Paracoccaceae</taxon>
        <taxon>Pseudogemmobacter</taxon>
    </lineage>
</organism>
<keyword evidence="2" id="KW-0813">Transport</keyword>
<dbReference type="EMBL" id="PZKE01000002">
    <property type="protein sequence ID" value="PTE16136.1"/>
    <property type="molecule type" value="Genomic_DNA"/>
</dbReference>
<dbReference type="InterPro" id="IPR027417">
    <property type="entry name" value="P-loop_NTPase"/>
</dbReference>
<evidence type="ECO:0000313" key="7">
    <source>
        <dbReference type="Proteomes" id="UP000241362"/>
    </source>
</evidence>
<dbReference type="PANTHER" id="PTHR43776">
    <property type="entry name" value="TRANSPORT ATP-BINDING PROTEIN"/>
    <property type="match status" value="1"/>
</dbReference>
<dbReference type="PROSITE" id="PS00211">
    <property type="entry name" value="ABC_TRANSPORTER_1"/>
    <property type="match status" value="1"/>
</dbReference>
<dbReference type="CDD" id="cd03257">
    <property type="entry name" value="ABC_NikE_OppD_transporters"/>
    <property type="match status" value="1"/>
</dbReference>
<feature type="domain" description="ABC transporter" evidence="5">
    <location>
        <begin position="4"/>
        <end position="246"/>
    </location>
</feature>
<evidence type="ECO:0000256" key="1">
    <source>
        <dbReference type="ARBA" id="ARBA00005417"/>
    </source>
</evidence>
<dbReference type="PANTHER" id="PTHR43776:SF7">
    <property type="entry name" value="D,D-DIPEPTIDE TRANSPORT ATP-BINDING PROTEIN DDPF-RELATED"/>
    <property type="match status" value="1"/>
</dbReference>
<keyword evidence="7" id="KW-1185">Reference proteome</keyword>
<protein>
    <submittedName>
        <fullName evidence="6">Peptide ABC transporter ATP-binding protein</fullName>
    </submittedName>
</protein>
<name>A0A2T4JE19_FUSBL</name>
<dbReference type="GO" id="GO:0016887">
    <property type="term" value="F:ATP hydrolysis activity"/>
    <property type="evidence" value="ECO:0007669"/>
    <property type="project" value="InterPro"/>
</dbReference>
<dbReference type="Proteomes" id="UP000241362">
    <property type="component" value="Unassembled WGS sequence"/>
</dbReference>
<dbReference type="InterPro" id="IPR003439">
    <property type="entry name" value="ABC_transporter-like_ATP-bd"/>
</dbReference>
<dbReference type="Pfam" id="PF00005">
    <property type="entry name" value="ABC_tran"/>
    <property type="match status" value="1"/>
</dbReference>
<dbReference type="GO" id="GO:0005524">
    <property type="term" value="F:ATP binding"/>
    <property type="evidence" value="ECO:0007669"/>
    <property type="project" value="UniProtKB-KW"/>
</dbReference>
<dbReference type="Gene3D" id="3.40.50.300">
    <property type="entry name" value="P-loop containing nucleotide triphosphate hydrolases"/>
    <property type="match status" value="1"/>
</dbReference>
<sequence>MSLLTVTDLSKTHHGARRVRALEDVSLSVDAGETLGLVGPSGCGKSTLARMILRLDRPDAGAIRFDGQDWLALRGRDLRRARGGLQMVFQDPAAAFHPRATVQGALAEALRLHSGMPRAAWATRIADLLTQVDLAPDLAPRPLSTLSGGQQQRVAIARAIATGPRLVVLDEALSALDTSIRGRILALLVRLQRDLGLAYLFIGHDLAVVRAISHRIAVMDAGRIVETGPATKVLAHPQADLTRRLIAAIPTLSPPGDLP</sequence>
<dbReference type="RefSeq" id="WP_107672144.1">
    <property type="nucleotide sequence ID" value="NZ_PZKE01000002.1"/>
</dbReference>
<evidence type="ECO:0000313" key="6">
    <source>
        <dbReference type="EMBL" id="PTE16136.1"/>
    </source>
</evidence>
<dbReference type="PROSITE" id="PS50893">
    <property type="entry name" value="ABC_TRANSPORTER_2"/>
    <property type="match status" value="1"/>
</dbReference>